<feature type="domain" description="RagB/SusD" evidence="6">
    <location>
        <begin position="374"/>
        <end position="512"/>
    </location>
</feature>
<comment type="subcellular location">
    <subcellularLocation>
        <location evidence="1">Cell outer membrane</location>
    </subcellularLocation>
</comment>
<evidence type="ECO:0000256" key="4">
    <source>
        <dbReference type="ARBA" id="ARBA00023136"/>
    </source>
</evidence>
<evidence type="ECO:0000256" key="5">
    <source>
        <dbReference type="ARBA" id="ARBA00023237"/>
    </source>
</evidence>
<keyword evidence="3" id="KW-0732">Signal</keyword>
<gene>
    <name evidence="8" type="ORF">ING2E5B_1650</name>
</gene>
<dbReference type="OrthoDB" id="5694214at2"/>
<dbReference type="Gene3D" id="1.25.40.390">
    <property type="match status" value="1"/>
</dbReference>
<evidence type="ECO:0000256" key="1">
    <source>
        <dbReference type="ARBA" id="ARBA00004442"/>
    </source>
</evidence>
<dbReference type="PROSITE" id="PS51257">
    <property type="entry name" value="PROKAR_LIPOPROTEIN"/>
    <property type="match status" value="1"/>
</dbReference>
<dbReference type="InterPro" id="IPR012944">
    <property type="entry name" value="SusD_RagB_dom"/>
</dbReference>
<comment type="similarity">
    <text evidence="2">Belongs to the SusD family.</text>
</comment>
<sequence length="515" mass="57918">MKKIFNITLLSLVLGLLAGIYSCTNLDETVYDTIPADQFGKKPAEINAIIAPIYKTLKNVFPGDIFLLSEQAGDMAITPTRVGGDWWDGGVHMVMKLHTWHARIGLINNAWNACTSGITTCNQIYATIEQSEMDEELKTRTLAEIRGIRAFWYYILIDYFGNAPLVADYESTELPGMASRQQLYDFVVSELNAIKDVLRDDVSDESYGKFTQGAAYTLLAKMYLNAEVWTGTPNWQGVIDAADKVMSMDYIIEPNWKVNFEVNNQISREIILPAIFGKDDGGNHLHKRTLHYLDPIALGMTVGTWNGVSAQPDYVKQFDDADQRKEGSFLIGPMIDPGTGEVLITGHARPLIHTVDFNIIPGTIREGMWGEVHQEEGARCNKWVFEKGLANSDMENDFAIFRLADVYLMKAEALVELGQNNSEATRLVNVIRERGFGDDSHNYTSVTIDEVRLERRLELAWENTNRQDMIRAGKFLEPGYLRPTASSPHLLLFPIPESAWETNNNLVQNPGYPAF</sequence>
<dbReference type="EMBL" id="LN515532">
    <property type="protein sequence ID" value="CEA16397.1"/>
    <property type="molecule type" value="Genomic_DNA"/>
</dbReference>
<keyword evidence="9" id="KW-1185">Reference proteome</keyword>
<protein>
    <recommendedName>
        <fullName evidence="10">RagB/SusD family nutrient uptake outer membrane protein</fullName>
    </recommendedName>
</protein>
<evidence type="ECO:0000259" key="7">
    <source>
        <dbReference type="Pfam" id="PF14322"/>
    </source>
</evidence>
<dbReference type="Pfam" id="PF14322">
    <property type="entry name" value="SusD-like_3"/>
    <property type="match status" value="1"/>
</dbReference>
<dbReference type="AlphaFoldDB" id="A0A098C3B3"/>
<reference evidence="8 9" key="1">
    <citation type="submission" date="2014-08" db="EMBL/GenBank/DDBJ databases">
        <authorList>
            <person name="Wibberg D."/>
        </authorList>
    </citation>
    <scope>NUCLEOTIDE SEQUENCE [LARGE SCALE GENOMIC DNA]</scope>
    <source>
        <strain evidence="9">ING2-E5B</strain>
    </source>
</reference>
<dbReference type="KEGG" id="pbt:ING2E5B_1650"/>
<organism evidence="8 9">
    <name type="scientific">Fermentimonas caenicola</name>
    <dbReference type="NCBI Taxonomy" id="1562970"/>
    <lineage>
        <taxon>Bacteria</taxon>
        <taxon>Pseudomonadati</taxon>
        <taxon>Bacteroidota</taxon>
        <taxon>Bacteroidia</taxon>
        <taxon>Bacteroidales</taxon>
        <taxon>Dysgonomonadaceae</taxon>
        <taxon>Fermentimonas</taxon>
    </lineage>
</organism>
<accession>A0A098C3B3</accession>
<dbReference type="GO" id="GO:0009279">
    <property type="term" value="C:cell outer membrane"/>
    <property type="evidence" value="ECO:0007669"/>
    <property type="project" value="UniProtKB-SubCell"/>
</dbReference>
<dbReference type="STRING" id="1562970.ING2E5B_1650"/>
<dbReference type="Pfam" id="PF07980">
    <property type="entry name" value="SusD_RagB"/>
    <property type="match status" value="1"/>
</dbReference>
<dbReference type="InterPro" id="IPR011990">
    <property type="entry name" value="TPR-like_helical_dom_sf"/>
</dbReference>
<keyword evidence="5" id="KW-0998">Cell outer membrane</keyword>
<dbReference type="Proteomes" id="UP000032417">
    <property type="component" value="Chromosome 1"/>
</dbReference>
<evidence type="ECO:0000259" key="6">
    <source>
        <dbReference type="Pfam" id="PF07980"/>
    </source>
</evidence>
<dbReference type="PATRIC" id="fig|1562970.3.peg.1639"/>
<dbReference type="SUPFAM" id="SSF48452">
    <property type="entry name" value="TPR-like"/>
    <property type="match status" value="1"/>
</dbReference>
<name>A0A098C3B3_9BACT</name>
<evidence type="ECO:0000256" key="3">
    <source>
        <dbReference type="ARBA" id="ARBA00022729"/>
    </source>
</evidence>
<dbReference type="InterPro" id="IPR033985">
    <property type="entry name" value="SusD-like_N"/>
</dbReference>
<evidence type="ECO:0000313" key="9">
    <source>
        <dbReference type="Proteomes" id="UP000032417"/>
    </source>
</evidence>
<evidence type="ECO:0008006" key="10">
    <source>
        <dbReference type="Google" id="ProtNLM"/>
    </source>
</evidence>
<proteinExistence type="inferred from homology"/>
<evidence type="ECO:0000256" key="2">
    <source>
        <dbReference type="ARBA" id="ARBA00006275"/>
    </source>
</evidence>
<feature type="domain" description="SusD-like N-terminal" evidence="7">
    <location>
        <begin position="98"/>
        <end position="224"/>
    </location>
</feature>
<dbReference type="HOGENOM" id="CLU_015553_1_2_10"/>
<dbReference type="CDD" id="cd08977">
    <property type="entry name" value="SusD"/>
    <property type="match status" value="1"/>
</dbReference>
<keyword evidence="4" id="KW-0472">Membrane</keyword>
<evidence type="ECO:0000313" key="8">
    <source>
        <dbReference type="EMBL" id="CEA16397.1"/>
    </source>
</evidence>